<protein>
    <submittedName>
        <fullName evidence="1">Putative secreted protein</fullName>
    </submittedName>
</protein>
<dbReference type="AlphaFoldDB" id="A0A2M4CDQ1"/>
<proteinExistence type="predicted"/>
<evidence type="ECO:0000313" key="1">
    <source>
        <dbReference type="EMBL" id="MBW63462.1"/>
    </source>
</evidence>
<accession>A0A2M4CDQ1</accession>
<name>A0A2M4CDQ1_9DIPT</name>
<organism evidence="1">
    <name type="scientific">Anopheles marajoara</name>
    <dbReference type="NCBI Taxonomy" id="58244"/>
    <lineage>
        <taxon>Eukaryota</taxon>
        <taxon>Metazoa</taxon>
        <taxon>Ecdysozoa</taxon>
        <taxon>Arthropoda</taxon>
        <taxon>Hexapoda</taxon>
        <taxon>Insecta</taxon>
        <taxon>Pterygota</taxon>
        <taxon>Neoptera</taxon>
        <taxon>Endopterygota</taxon>
        <taxon>Diptera</taxon>
        <taxon>Nematocera</taxon>
        <taxon>Culicoidea</taxon>
        <taxon>Culicidae</taxon>
        <taxon>Anophelinae</taxon>
        <taxon>Anopheles</taxon>
    </lineage>
</organism>
<sequence>MIVRSGSVSITWHVCSLVHGVSSVHGLTHRLRMQACCERHSLSMRHSGSGTSSRWHSTYGLPRVFDGHSQLA</sequence>
<dbReference type="EMBL" id="GGFJ01014321">
    <property type="protein sequence ID" value="MBW63462.1"/>
    <property type="molecule type" value="Transcribed_RNA"/>
</dbReference>
<reference evidence="1" key="1">
    <citation type="submission" date="2018-01" db="EMBL/GenBank/DDBJ databases">
        <title>An insight into the sialome of Amazonian anophelines.</title>
        <authorList>
            <person name="Ribeiro J.M."/>
            <person name="Scarpassa V."/>
            <person name="Calvo E."/>
        </authorList>
    </citation>
    <scope>NUCLEOTIDE SEQUENCE</scope>
    <source>
        <tissue evidence="1">Salivary glands</tissue>
    </source>
</reference>